<dbReference type="InterPro" id="IPR015943">
    <property type="entry name" value="WD40/YVTN_repeat-like_dom_sf"/>
</dbReference>
<feature type="compositionally biased region" description="Polar residues" evidence="2">
    <location>
        <begin position="33"/>
        <end position="57"/>
    </location>
</feature>
<proteinExistence type="predicted"/>
<keyword evidence="1" id="KW-0677">Repeat</keyword>
<gene>
    <name evidence="4" type="ORF">ACFQZJ_01760</name>
</gene>
<dbReference type="Proteomes" id="UP001597012">
    <property type="component" value="Unassembled WGS sequence"/>
</dbReference>
<dbReference type="PANTHER" id="PTHR12106">
    <property type="entry name" value="SORTILIN RELATED"/>
    <property type="match status" value="1"/>
</dbReference>
<protein>
    <submittedName>
        <fullName evidence="4">Glycosyl hydrolase</fullName>
    </submittedName>
</protein>
<name>A0ABW3AZ54_9FLAO</name>
<dbReference type="EMBL" id="JBHTHY010000003">
    <property type="protein sequence ID" value="MFD0796170.1"/>
    <property type="molecule type" value="Genomic_DNA"/>
</dbReference>
<evidence type="ECO:0000313" key="5">
    <source>
        <dbReference type="Proteomes" id="UP001597012"/>
    </source>
</evidence>
<feature type="region of interest" description="Disordered" evidence="2">
    <location>
        <begin position="651"/>
        <end position="670"/>
    </location>
</feature>
<evidence type="ECO:0000259" key="3">
    <source>
        <dbReference type="Pfam" id="PF15902"/>
    </source>
</evidence>
<dbReference type="InterPro" id="IPR031778">
    <property type="entry name" value="Sortilin_N"/>
</dbReference>
<feature type="domain" description="Sortilin N-terminal" evidence="3">
    <location>
        <begin position="244"/>
        <end position="372"/>
    </location>
</feature>
<organism evidence="4 5">
    <name type="scientific">Maribacter chungangensis</name>
    <dbReference type="NCBI Taxonomy" id="1069117"/>
    <lineage>
        <taxon>Bacteria</taxon>
        <taxon>Pseudomonadati</taxon>
        <taxon>Bacteroidota</taxon>
        <taxon>Flavobacteriia</taxon>
        <taxon>Flavobacteriales</taxon>
        <taxon>Flavobacteriaceae</taxon>
        <taxon>Maribacter</taxon>
    </lineage>
</organism>
<evidence type="ECO:0000256" key="2">
    <source>
        <dbReference type="SAM" id="MobiDB-lite"/>
    </source>
</evidence>
<dbReference type="Gene3D" id="2.130.10.10">
    <property type="entry name" value="YVTN repeat-like/Quinoprotein amine dehydrogenase"/>
    <property type="match status" value="4"/>
</dbReference>
<sequence>MNTSYETKEPIKIFSIILRTIRSNGKKIPLTKGNVQTPKLGVSTNTKRPNWASQRIPNDQIGRPNENQTPKLGVPTKTKRPNWASQRKPNAQIGRPNEYQTPKLGVSTLRKMKRIKLLLIALLILPVTLQSQKRKKKAVEPVITIQDSLFHGLKWRNIGPFRGGRSVASTGVLGEPMTYYKGTVGGGVWKTTDDGITWKNISDGFFKTATVGSIAVSESNPNIVVVGMGEHAARGVMTSMGDGVYKSTDAGKTWKHLGLDETRHISDVVIHPTDPDIIFVAAQGAQYGPNAQRGIYRSTDGGDTWENVLFVDNDTGASDLVMDMKNPLILYAALWQHRRYPWVMESGGKNSGLYKSTDGGTTWKQLKEGLPKEFGKAGVSVSRANPERVFAVIEAEGEKAGVYRSDDAGKKWTQVNKERINITRSWYYMKVFADTQDENLVYVLNAPVMKSIDGGKSFTPVAVPHGDNHHLWIHPLDNQKMINSNDGGANVSNNGGNSWSTQENQPTAQFYRVITDNLVPYNVYGGQQDNSTVAIASRTNGRGIGWKDWERTAGGESAFLAFDPDNPVLVYGGTYQGIIGKWDTRTQESKSIKQYPELGLSIAPKDSRYRYNWNAPIITSPHDRNTIYHAGNVVFKSTDEGQNWTAISPDLTRNEKERHGPGGGPFTNEAAGGENYNTITYLTESPHEEGVLWAGTDDGLLQVTRDSGSNWSNVTPTGIKDGIINSIEVSPHDAATAYIVVMRYKSMDLASYIFKTSDYGQTWTKITNGITGEHTFTRVVREDKKQKGLLYAGTETGLFISLNDGANWQPFQLNLPVVPINDITIQDNDLVIATSGRAFWILDDIAAIQNIAKTKQSLTIFQPKDTYLYFGGHSDKPVPGLGQNPKSGVTFDYYLPTKMDSTVLTLEVLQNEKVIRTITNQKPKKFTTWPGGPSKPDILPSKKGYNRFTWDFTKEGLPSIEKVFVFGGHEGSAVGPGNYTLRLRTDMDTAETTVTILPNPKVKGSTADYDEQQEMLTTIEETVRAMHTAVNAMRSAKSQLTQYAQLLKNNENASELVKKGDSLLKRITTWEENLIQPKQKTFQDVINFTNKLNAQFLHLRGYISSVEPKPTAGSKERLQDLMQQWQGYKKEHDAIVNKEMSAFNSLYKELDLPAIILTEE</sequence>
<dbReference type="SUPFAM" id="SSF50939">
    <property type="entry name" value="Sialidases"/>
    <property type="match status" value="1"/>
</dbReference>
<evidence type="ECO:0000256" key="1">
    <source>
        <dbReference type="ARBA" id="ARBA00022737"/>
    </source>
</evidence>
<dbReference type="CDD" id="cd15482">
    <property type="entry name" value="Sialidase_non-viral"/>
    <property type="match status" value="2"/>
</dbReference>
<reference evidence="5" key="1">
    <citation type="journal article" date="2019" name="Int. J. Syst. Evol. Microbiol.">
        <title>The Global Catalogue of Microorganisms (GCM) 10K type strain sequencing project: providing services to taxonomists for standard genome sequencing and annotation.</title>
        <authorList>
            <consortium name="The Broad Institute Genomics Platform"/>
            <consortium name="The Broad Institute Genome Sequencing Center for Infectious Disease"/>
            <person name="Wu L."/>
            <person name="Ma J."/>
        </authorList>
    </citation>
    <scope>NUCLEOTIDE SEQUENCE [LARGE SCALE GENOMIC DNA]</scope>
    <source>
        <strain evidence="5">CCUG 61948</strain>
    </source>
</reference>
<dbReference type="GO" id="GO:0016787">
    <property type="term" value="F:hydrolase activity"/>
    <property type="evidence" value="ECO:0007669"/>
    <property type="project" value="UniProtKB-KW"/>
</dbReference>
<comment type="caution">
    <text evidence="4">The sequence shown here is derived from an EMBL/GenBank/DDBJ whole genome shotgun (WGS) entry which is preliminary data.</text>
</comment>
<keyword evidence="5" id="KW-1185">Reference proteome</keyword>
<dbReference type="InterPro" id="IPR050310">
    <property type="entry name" value="VPS10-sortilin"/>
</dbReference>
<dbReference type="InterPro" id="IPR036278">
    <property type="entry name" value="Sialidase_sf"/>
</dbReference>
<dbReference type="SUPFAM" id="SSF110296">
    <property type="entry name" value="Oligoxyloglucan reducing end-specific cellobiohydrolase"/>
    <property type="match status" value="1"/>
</dbReference>
<dbReference type="Pfam" id="PF15902">
    <property type="entry name" value="Sortilin-Vps10"/>
    <property type="match status" value="1"/>
</dbReference>
<evidence type="ECO:0000313" key="4">
    <source>
        <dbReference type="EMBL" id="MFD0796170.1"/>
    </source>
</evidence>
<accession>A0ABW3AZ54</accession>
<feature type="region of interest" description="Disordered" evidence="2">
    <location>
        <begin position="29"/>
        <end position="101"/>
    </location>
</feature>
<dbReference type="PANTHER" id="PTHR12106:SF27">
    <property type="entry name" value="SORTILIN-RELATED RECEPTOR"/>
    <property type="match status" value="1"/>
</dbReference>
<keyword evidence="4" id="KW-0378">Hydrolase</keyword>
<dbReference type="RefSeq" id="WP_379931846.1">
    <property type="nucleotide sequence ID" value="NZ_JBHTHY010000003.1"/>
</dbReference>